<evidence type="ECO:0000313" key="5">
    <source>
        <dbReference type="EMBL" id="RZU98716.1"/>
    </source>
</evidence>
<feature type="binding site" evidence="2">
    <location>
        <position position="230"/>
    </location>
    <ligand>
        <name>ATP</name>
        <dbReference type="ChEBI" id="CHEBI:30616"/>
    </ligand>
</feature>
<evidence type="ECO:0000256" key="3">
    <source>
        <dbReference type="PIRSR" id="PIRSR640198-2"/>
    </source>
</evidence>
<keyword evidence="1" id="KW-0548">Nucleotidyltransferase</keyword>
<dbReference type="GO" id="GO:0000287">
    <property type="term" value="F:magnesium ion binding"/>
    <property type="evidence" value="ECO:0007669"/>
    <property type="project" value="UniProtKB-UniRule"/>
</dbReference>
<keyword evidence="1 2" id="KW-0547">Nucleotide-binding</keyword>
<proteinExistence type="predicted"/>
<feature type="binding site" evidence="3">
    <location>
        <begin position="230"/>
        <end position="231"/>
    </location>
    <ligand>
        <name>ATP</name>
        <dbReference type="ChEBI" id="CHEBI:30616"/>
    </ligand>
</feature>
<feature type="binding site" evidence="3">
    <location>
        <position position="239"/>
    </location>
    <ligand>
        <name>ATP</name>
        <dbReference type="ChEBI" id="CHEBI:30616"/>
    </ligand>
</feature>
<gene>
    <name evidence="5" type="ORF">EV698_0977</name>
</gene>
<protein>
    <recommendedName>
        <fullName evidence="1">Protein adenylyltransferase</fullName>
        <ecNumber evidence="1">2.7.7.108</ecNumber>
    </recommendedName>
    <alternativeName>
        <fullName evidence="1">AMPylator</fullName>
    </alternativeName>
</protein>
<comment type="catalytic activity">
    <reaction evidence="1">
        <text>L-threonyl-[protein] + ATP = 3-O-(5'-adenylyl)-L-threonyl-[protein] + diphosphate</text>
        <dbReference type="Rhea" id="RHEA:54292"/>
        <dbReference type="Rhea" id="RHEA-COMP:11060"/>
        <dbReference type="Rhea" id="RHEA-COMP:13847"/>
        <dbReference type="ChEBI" id="CHEBI:30013"/>
        <dbReference type="ChEBI" id="CHEBI:30616"/>
        <dbReference type="ChEBI" id="CHEBI:33019"/>
        <dbReference type="ChEBI" id="CHEBI:138113"/>
        <dbReference type="EC" id="2.7.7.108"/>
    </reaction>
</comment>
<dbReference type="Proteomes" id="UP000292298">
    <property type="component" value="Unassembled WGS sequence"/>
</dbReference>
<dbReference type="Pfam" id="PF02661">
    <property type="entry name" value="Fic"/>
    <property type="match status" value="1"/>
</dbReference>
<comment type="function">
    <text evidence="1">Adenylyltransferase that mediates the addition of adenosine 5'-monophosphate (AMP) to specific residues of target proteins.</text>
</comment>
<dbReference type="Gene3D" id="1.10.10.10">
    <property type="entry name" value="Winged helix-like DNA-binding domain superfamily/Winged helix DNA-binding domain"/>
    <property type="match status" value="1"/>
</dbReference>
<keyword evidence="6" id="KW-1185">Reference proteome</keyword>
<evidence type="ECO:0000313" key="6">
    <source>
        <dbReference type="Proteomes" id="UP000292298"/>
    </source>
</evidence>
<dbReference type="InterPro" id="IPR036388">
    <property type="entry name" value="WH-like_DNA-bd_sf"/>
</dbReference>
<dbReference type="PIRSF" id="PIRSF038925">
    <property type="entry name" value="AMP-prot_trans"/>
    <property type="match status" value="1"/>
</dbReference>
<dbReference type="Gene3D" id="1.10.3290.10">
    <property type="entry name" value="Fido-like domain"/>
    <property type="match status" value="1"/>
</dbReference>
<dbReference type="PROSITE" id="PS51459">
    <property type="entry name" value="FIDO"/>
    <property type="match status" value="1"/>
</dbReference>
<feature type="binding site" evidence="2">
    <location>
        <begin position="193"/>
        <end position="199"/>
    </location>
    <ligand>
        <name>ATP</name>
        <dbReference type="ChEBI" id="CHEBI:30616"/>
    </ligand>
</feature>
<feature type="binding site" evidence="2">
    <location>
        <position position="63"/>
    </location>
    <ligand>
        <name>ATP</name>
        <dbReference type="ChEBI" id="CHEBI:30616"/>
    </ligand>
</feature>
<organism evidence="5 6">
    <name type="scientific">Spiribacter vilamensis</name>
    <dbReference type="NCBI Taxonomy" id="531306"/>
    <lineage>
        <taxon>Bacteria</taxon>
        <taxon>Pseudomonadati</taxon>
        <taxon>Pseudomonadota</taxon>
        <taxon>Gammaproteobacteria</taxon>
        <taxon>Chromatiales</taxon>
        <taxon>Ectothiorhodospiraceae</taxon>
        <taxon>Spiribacter</taxon>
    </lineage>
</organism>
<dbReference type="EMBL" id="SHLI01000001">
    <property type="protein sequence ID" value="RZU98716.1"/>
    <property type="molecule type" value="Genomic_DNA"/>
</dbReference>
<name>A0A4Q8D082_9GAMM</name>
<dbReference type="EC" id="2.7.7.108" evidence="1"/>
<evidence type="ECO:0000259" key="4">
    <source>
        <dbReference type="PROSITE" id="PS51459"/>
    </source>
</evidence>
<dbReference type="InterPro" id="IPR026287">
    <property type="entry name" value="SoFic-like"/>
</dbReference>
<keyword evidence="1" id="KW-0808">Transferase</keyword>
<accession>A0A4Q8D082</accession>
<evidence type="ECO:0000256" key="1">
    <source>
        <dbReference type="PIRNR" id="PIRNR038925"/>
    </source>
</evidence>
<dbReference type="Pfam" id="PF13784">
    <property type="entry name" value="Fic_N"/>
    <property type="match status" value="1"/>
</dbReference>
<dbReference type="PANTHER" id="PTHR13504:SF35">
    <property type="entry name" value="PROTEIN ADENYLYLTRANSFERASE SOFIC"/>
    <property type="match status" value="1"/>
</dbReference>
<dbReference type="OrthoDB" id="9807853at2"/>
<evidence type="ECO:0000256" key="2">
    <source>
        <dbReference type="PIRSR" id="PIRSR038925-1"/>
    </source>
</evidence>
<reference evidence="5 6" key="1">
    <citation type="submission" date="2019-02" db="EMBL/GenBank/DDBJ databases">
        <title>Genomic Encyclopedia of Type Strains, Phase IV (KMG-IV): sequencing the most valuable type-strain genomes for metagenomic binning, comparative biology and taxonomic classification.</title>
        <authorList>
            <person name="Goeker M."/>
        </authorList>
    </citation>
    <scope>NUCLEOTIDE SEQUENCE [LARGE SCALE GENOMIC DNA]</scope>
    <source>
        <strain evidence="5 6">DSM 21056</strain>
    </source>
</reference>
<dbReference type="InterPro" id="IPR040198">
    <property type="entry name" value="Fido_containing"/>
</dbReference>
<dbReference type="InterPro" id="IPR025758">
    <property type="entry name" value="Fic/DOC_N"/>
</dbReference>
<dbReference type="AlphaFoldDB" id="A0A4Q8D082"/>
<sequence length="369" mass="41306">MGLVMDEYFPPIQGLETLPVMRALVAAHRRLAELKGVAKTIPNEDLLISTLSLQEAQSSSEIENIITTQDALYRQQVQPEQADPASKEVARYVDGLQAGLHAVRGTGLLTVNTILEIQAVLEGNTAGFRKTPGTVLQNQQTGEVVYQPPSPERLPDLMSQLERYLHEEAPPDPLIRMAVVHHQFETIQPFYDGNGRTGRIIDVLSLVRDGLLDSPILYLSRYISQTKARYYAELQHVRNTGEWEGWLVYLLRGVAVTAAHTTRLVEAIGSLLQSHKHLVRDRHRFYSQDLINNIFRHPYTKVAFVEHDLGVSRATATRYLDALAADGILDKQRLGRENYYINRGLTSLLFNLPPLEDAEGDSSGPTGPR</sequence>
<dbReference type="PANTHER" id="PTHR13504">
    <property type="entry name" value="FIDO DOMAIN-CONTAINING PROTEIN DDB_G0283145"/>
    <property type="match status" value="1"/>
</dbReference>
<dbReference type="GO" id="GO:0070733">
    <property type="term" value="F:AMPylase activity"/>
    <property type="evidence" value="ECO:0007669"/>
    <property type="project" value="UniProtKB-UniRule"/>
</dbReference>
<dbReference type="InterPro" id="IPR048770">
    <property type="entry name" value="SoFic-like_C"/>
</dbReference>
<dbReference type="Pfam" id="PF21248">
    <property type="entry name" value="SoFic-like_C"/>
    <property type="match status" value="1"/>
</dbReference>
<keyword evidence="1 2" id="KW-0067">ATP-binding</keyword>
<comment type="caution">
    <text evidence="5">The sequence shown here is derived from an EMBL/GenBank/DDBJ whole genome shotgun (WGS) entry which is preliminary data.</text>
</comment>
<dbReference type="GO" id="GO:0042803">
    <property type="term" value="F:protein homodimerization activity"/>
    <property type="evidence" value="ECO:0007669"/>
    <property type="project" value="UniProtKB-UniRule"/>
</dbReference>
<dbReference type="InterPro" id="IPR036597">
    <property type="entry name" value="Fido-like_dom_sf"/>
</dbReference>
<comment type="catalytic activity">
    <reaction evidence="1">
        <text>L-tyrosyl-[protein] + ATP = O-(5'-adenylyl)-L-tyrosyl-[protein] + diphosphate</text>
        <dbReference type="Rhea" id="RHEA:54288"/>
        <dbReference type="Rhea" id="RHEA-COMP:10136"/>
        <dbReference type="Rhea" id="RHEA-COMP:13846"/>
        <dbReference type="ChEBI" id="CHEBI:30616"/>
        <dbReference type="ChEBI" id="CHEBI:33019"/>
        <dbReference type="ChEBI" id="CHEBI:46858"/>
        <dbReference type="ChEBI" id="CHEBI:83624"/>
        <dbReference type="EC" id="2.7.7.108"/>
    </reaction>
</comment>
<dbReference type="SUPFAM" id="SSF140931">
    <property type="entry name" value="Fic-like"/>
    <property type="match status" value="1"/>
</dbReference>
<feature type="binding site" evidence="3">
    <location>
        <begin position="192"/>
        <end position="199"/>
    </location>
    <ligand>
        <name>ATP</name>
        <dbReference type="ChEBI" id="CHEBI:30616"/>
    </ligand>
</feature>
<dbReference type="InterPro" id="IPR003812">
    <property type="entry name" value="Fido"/>
</dbReference>
<dbReference type="GO" id="GO:0005524">
    <property type="term" value="F:ATP binding"/>
    <property type="evidence" value="ECO:0007669"/>
    <property type="project" value="UniProtKB-UniRule"/>
</dbReference>
<comment type="subunit">
    <text evidence="1">Homodimer.</text>
</comment>
<feature type="domain" description="Fido" evidence="4">
    <location>
        <begin position="109"/>
        <end position="252"/>
    </location>
</feature>